<protein>
    <submittedName>
        <fullName evidence="2">Uncharacterized protein</fullName>
    </submittedName>
</protein>
<proteinExistence type="predicted"/>
<keyword evidence="1" id="KW-0472">Membrane</keyword>
<feature type="transmembrane region" description="Helical" evidence="1">
    <location>
        <begin position="6"/>
        <end position="30"/>
    </location>
</feature>
<evidence type="ECO:0000313" key="3">
    <source>
        <dbReference type="Proteomes" id="UP000310200"/>
    </source>
</evidence>
<keyword evidence="3" id="KW-1185">Reference proteome</keyword>
<dbReference type="Proteomes" id="UP000310200">
    <property type="component" value="Unassembled WGS sequence"/>
</dbReference>
<name>A0A4V3SBR3_9HYME</name>
<dbReference type="AlphaFoldDB" id="A0A4V3SBR3"/>
<dbReference type="STRING" id="300112.A0A4V3SBR3"/>
<comment type="caution">
    <text evidence="2">The sequence shown here is derived from an EMBL/GenBank/DDBJ whole genome shotgun (WGS) entry which is preliminary data.</text>
</comment>
<dbReference type="EMBL" id="QBLH01000871">
    <property type="protein sequence ID" value="TGZ53954.1"/>
    <property type="molecule type" value="Genomic_DNA"/>
</dbReference>
<accession>A0A4V3SBR3</accession>
<sequence length="70" mass="8322">MWYEIIPPMLIIGLIPIVPLLGNYYANLYFLGNPMRRDLRDVWDRNMFTRDCRVGDSPWNHKGLENIPDD</sequence>
<dbReference type="InterPro" id="IPR017384">
    <property type="entry name" value="NADH_Ub_cplx-1_asu_su-1"/>
</dbReference>
<keyword evidence="1" id="KW-0812">Transmembrane</keyword>
<organism evidence="2 3">
    <name type="scientific">Temnothorax longispinosus</name>
    <dbReference type="NCBI Taxonomy" id="300112"/>
    <lineage>
        <taxon>Eukaryota</taxon>
        <taxon>Metazoa</taxon>
        <taxon>Ecdysozoa</taxon>
        <taxon>Arthropoda</taxon>
        <taxon>Hexapoda</taxon>
        <taxon>Insecta</taxon>
        <taxon>Pterygota</taxon>
        <taxon>Neoptera</taxon>
        <taxon>Endopterygota</taxon>
        <taxon>Hymenoptera</taxon>
        <taxon>Apocrita</taxon>
        <taxon>Aculeata</taxon>
        <taxon>Formicoidea</taxon>
        <taxon>Formicidae</taxon>
        <taxon>Myrmicinae</taxon>
        <taxon>Temnothorax</taxon>
    </lineage>
</organism>
<reference evidence="2 3" key="1">
    <citation type="journal article" date="2019" name="Philos. Trans. R. Soc. Lond., B, Biol. Sci.">
        <title>Ant behaviour and brain gene expression of defending hosts depend on the ecological success of the intruding social parasite.</title>
        <authorList>
            <person name="Kaur R."/>
            <person name="Stoldt M."/>
            <person name="Jongepier E."/>
            <person name="Feldmeyer B."/>
            <person name="Menzel F."/>
            <person name="Bornberg-Bauer E."/>
            <person name="Foitzik S."/>
        </authorList>
    </citation>
    <scope>NUCLEOTIDE SEQUENCE [LARGE SCALE GENOMIC DNA]</scope>
    <source>
        <tissue evidence="2">Whole body</tissue>
    </source>
</reference>
<keyword evidence="1" id="KW-1133">Transmembrane helix</keyword>
<gene>
    <name evidence="2" type="ORF">DBV15_03562</name>
</gene>
<dbReference type="Pfam" id="PF15879">
    <property type="entry name" value="MWFE"/>
    <property type="match status" value="1"/>
</dbReference>
<evidence type="ECO:0000256" key="1">
    <source>
        <dbReference type="SAM" id="Phobius"/>
    </source>
</evidence>
<evidence type="ECO:0000313" key="2">
    <source>
        <dbReference type="EMBL" id="TGZ53954.1"/>
    </source>
</evidence>